<accession>A0A518CKT5</accession>
<name>A0A518CKT5_9PLAN</name>
<protein>
    <submittedName>
        <fullName evidence="1">Uncharacterized protein</fullName>
    </submittedName>
</protein>
<reference evidence="1 2" key="1">
    <citation type="submission" date="2019-02" db="EMBL/GenBank/DDBJ databases">
        <title>Deep-cultivation of Planctomycetes and their phenomic and genomic characterization uncovers novel biology.</title>
        <authorList>
            <person name="Wiegand S."/>
            <person name="Jogler M."/>
            <person name="Boedeker C."/>
            <person name="Pinto D."/>
            <person name="Vollmers J."/>
            <person name="Rivas-Marin E."/>
            <person name="Kohn T."/>
            <person name="Peeters S.H."/>
            <person name="Heuer A."/>
            <person name="Rast P."/>
            <person name="Oberbeckmann S."/>
            <person name="Bunk B."/>
            <person name="Jeske O."/>
            <person name="Meyerdierks A."/>
            <person name="Storesund J.E."/>
            <person name="Kallscheuer N."/>
            <person name="Luecker S."/>
            <person name="Lage O.M."/>
            <person name="Pohl T."/>
            <person name="Merkel B.J."/>
            <person name="Hornburger P."/>
            <person name="Mueller R.-W."/>
            <person name="Bruemmer F."/>
            <person name="Labrenz M."/>
            <person name="Spormann A.M."/>
            <person name="Op den Camp H."/>
            <person name="Overmann J."/>
            <person name="Amann R."/>
            <person name="Jetten M.S.M."/>
            <person name="Mascher T."/>
            <person name="Medema M.H."/>
            <person name="Devos D.P."/>
            <person name="Kaster A.-K."/>
            <person name="Ovreas L."/>
            <person name="Rohde M."/>
            <person name="Galperin M.Y."/>
            <person name="Jogler C."/>
        </authorList>
    </citation>
    <scope>NUCLEOTIDE SEQUENCE [LARGE SCALE GENOMIC DNA]</scope>
    <source>
        <strain evidence="1 2">Pla110</strain>
    </source>
</reference>
<sequence>MRAAEMIQIELNGKYARPCSFFTENREYKDDGAGITA</sequence>
<organism evidence="1 2">
    <name type="scientific">Polystyrenella longa</name>
    <dbReference type="NCBI Taxonomy" id="2528007"/>
    <lineage>
        <taxon>Bacteria</taxon>
        <taxon>Pseudomonadati</taxon>
        <taxon>Planctomycetota</taxon>
        <taxon>Planctomycetia</taxon>
        <taxon>Planctomycetales</taxon>
        <taxon>Planctomycetaceae</taxon>
        <taxon>Polystyrenella</taxon>
    </lineage>
</organism>
<dbReference type="Proteomes" id="UP000317178">
    <property type="component" value="Chromosome"/>
</dbReference>
<dbReference type="AlphaFoldDB" id="A0A518CKT5"/>
<keyword evidence="2" id="KW-1185">Reference proteome</keyword>
<gene>
    <name evidence="1" type="ORF">Pla110_15120</name>
</gene>
<dbReference type="EMBL" id="CP036281">
    <property type="protein sequence ID" value="QDU79794.1"/>
    <property type="molecule type" value="Genomic_DNA"/>
</dbReference>
<dbReference type="KEGG" id="plon:Pla110_15120"/>
<evidence type="ECO:0000313" key="1">
    <source>
        <dbReference type="EMBL" id="QDU79794.1"/>
    </source>
</evidence>
<evidence type="ECO:0000313" key="2">
    <source>
        <dbReference type="Proteomes" id="UP000317178"/>
    </source>
</evidence>
<proteinExistence type="predicted"/>